<feature type="non-terminal residue" evidence="1">
    <location>
        <position position="1"/>
    </location>
</feature>
<evidence type="ECO:0000313" key="1">
    <source>
        <dbReference type="EMBL" id="KKL13834.1"/>
    </source>
</evidence>
<dbReference type="EMBL" id="LAZR01040701">
    <property type="protein sequence ID" value="KKL13834.1"/>
    <property type="molecule type" value="Genomic_DNA"/>
</dbReference>
<comment type="caution">
    <text evidence="1">The sequence shown here is derived from an EMBL/GenBank/DDBJ whole genome shotgun (WGS) entry which is preliminary data.</text>
</comment>
<protein>
    <submittedName>
        <fullName evidence="1">Uncharacterized protein</fullName>
    </submittedName>
</protein>
<name>A0A0F9AW70_9ZZZZ</name>
<sequence>INIDGKIDIFEELNMNTKKIVGVVDPTSDQDAATKKFFDDKLVESFPTAIAAKNIPYSNGSVLVSSSNFVFDDGIDPGKLGIGTGGPTDTLDVNGSARVRTQLGIGASPSSALWIEQSNPIIQWINTSGTAGKKGIRLSFDNDRLTFQRSPDTGGFEANYLALDQETGRLSLGTLGITAMMSIAQASTSAAIPALLLDQADISEEMIEFNTTIGTGNAIEAIGAKSLTTTHFIKVTIPGGLTRYIPCGTIA</sequence>
<dbReference type="AlphaFoldDB" id="A0A0F9AW70"/>
<proteinExistence type="predicted"/>
<reference evidence="1" key="1">
    <citation type="journal article" date="2015" name="Nature">
        <title>Complex archaea that bridge the gap between prokaryotes and eukaryotes.</title>
        <authorList>
            <person name="Spang A."/>
            <person name="Saw J.H."/>
            <person name="Jorgensen S.L."/>
            <person name="Zaremba-Niedzwiedzka K."/>
            <person name="Martijn J."/>
            <person name="Lind A.E."/>
            <person name="van Eijk R."/>
            <person name="Schleper C."/>
            <person name="Guy L."/>
            <person name="Ettema T.J."/>
        </authorList>
    </citation>
    <scope>NUCLEOTIDE SEQUENCE</scope>
</reference>
<gene>
    <name evidence="1" type="ORF">LCGC14_2521830</name>
</gene>
<organism evidence="1">
    <name type="scientific">marine sediment metagenome</name>
    <dbReference type="NCBI Taxonomy" id="412755"/>
    <lineage>
        <taxon>unclassified sequences</taxon>
        <taxon>metagenomes</taxon>
        <taxon>ecological metagenomes</taxon>
    </lineage>
</organism>
<accession>A0A0F9AW70</accession>